<evidence type="ECO:0000313" key="1">
    <source>
        <dbReference type="EMBL" id="KAJ8449841.1"/>
    </source>
</evidence>
<dbReference type="Pfam" id="PF04759">
    <property type="entry name" value="DUF617"/>
    <property type="match status" value="1"/>
</dbReference>
<gene>
    <name evidence="1" type="ORF">Cgig2_001497</name>
</gene>
<evidence type="ECO:0008006" key="3">
    <source>
        <dbReference type="Google" id="ProtNLM"/>
    </source>
</evidence>
<dbReference type="PANTHER" id="PTHR31696:SF71">
    <property type="entry name" value="PROTEIN MIZU-KUSSEI 1"/>
    <property type="match status" value="1"/>
</dbReference>
<organism evidence="1 2">
    <name type="scientific">Carnegiea gigantea</name>
    <dbReference type="NCBI Taxonomy" id="171969"/>
    <lineage>
        <taxon>Eukaryota</taxon>
        <taxon>Viridiplantae</taxon>
        <taxon>Streptophyta</taxon>
        <taxon>Embryophyta</taxon>
        <taxon>Tracheophyta</taxon>
        <taxon>Spermatophyta</taxon>
        <taxon>Magnoliopsida</taxon>
        <taxon>eudicotyledons</taxon>
        <taxon>Gunneridae</taxon>
        <taxon>Pentapetalae</taxon>
        <taxon>Caryophyllales</taxon>
        <taxon>Cactineae</taxon>
        <taxon>Cactaceae</taxon>
        <taxon>Cactoideae</taxon>
        <taxon>Echinocereeae</taxon>
        <taxon>Carnegiea</taxon>
    </lineage>
</organism>
<comment type="caution">
    <text evidence="1">The sequence shown here is derived from an EMBL/GenBank/DDBJ whole genome shotgun (WGS) entry which is preliminary data.</text>
</comment>
<dbReference type="OrthoDB" id="1859415at2759"/>
<dbReference type="InterPro" id="IPR006460">
    <property type="entry name" value="MIZ1-like_pln"/>
</dbReference>
<sequence length="306" mass="33177">MKQQEQAISLRRSSFSNKIIPASGSNLGSVSRSTSTSTLFSSPLIQSPREMSKKPLALTYTENSQTNSNSAFPLSFSRVTGTRMANVTTFLRSLLNVFSFQCPPSLPTCRWLAIPSLSLSSSSSLVPLGRKVTGTLFGHRKGHVTFAVQDGPRDDPALLVELAISTSALVREMSSGLVRIALECSNTATRGRHAPRLFQESAWTMYCNGRKCGYATTRECTDCDWHVLSTIQTVSVGAGVIPLLENRTGSGSGSEGELLYMRAKFERVVGSRDSEAFYMLNPDGNGGPELSIFLLRFSSCDSDSTT</sequence>
<dbReference type="NCBIfam" id="TIGR01570">
    <property type="entry name" value="A_thal_3588"/>
    <property type="match status" value="1"/>
</dbReference>
<accession>A0A9Q1KW02</accession>
<dbReference type="GO" id="GO:0010274">
    <property type="term" value="P:hydrotropism"/>
    <property type="evidence" value="ECO:0007669"/>
    <property type="project" value="InterPro"/>
</dbReference>
<proteinExistence type="predicted"/>
<dbReference type="Proteomes" id="UP001153076">
    <property type="component" value="Unassembled WGS sequence"/>
</dbReference>
<dbReference type="EMBL" id="JAKOGI010000019">
    <property type="protein sequence ID" value="KAJ8449841.1"/>
    <property type="molecule type" value="Genomic_DNA"/>
</dbReference>
<protein>
    <recommendedName>
        <fullName evidence="3">Protein MIZU-KUSSEI 1</fullName>
    </recommendedName>
</protein>
<keyword evidence="2" id="KW-1185">Reference proteome</keyword>
<dbReference type="AlphaFoldDB" id="A0A9Q1KW02"/>
<evidence type="ECO:0000313" key="2">
    <source>
        <dbReference type="Proteomes" id="UP001153076"/>
    </source>
</evidence>
<name>A0A9Q1KW02_9CARY</name>
<dbReference type="PANTHER" id="PTHR31696">
    <property type="entry name" value="PROTEIN MIZU-KUSSEI 1"/>
    <property type="match status" value="1"/>
</dbReference>
<reference evidence="1" key="1">
    <citation type="submission" date="2022-04" db="EMBL/GenBank/DDBJ databases">
        <title>Carnegiea gigantea Genome sequencing and assembly v2.</title>
        <authorList>
            <person name="Copetti D."/>
            <person name="Sanderson M.J."/>
            <person name="Burquez A."/>
            <person name="Wojciechowski M.F."/>
        </authorList>
    </citation>
    <scope>NUCLEOTIDE SEQUENCE</scope>
    <source>
        <strain evidence="1">SGP5-SGP5p</strain>
        <tissue evidence="1">Aerial part</tissue>
    </source>
</reference>